<feature type="chain" id="PRO_5046723558" description="Protein BatD" evidence="2">
    <location>
        <begin position="18"/>
        <end position="335"/>
    </location>
</feature>
<proteinExistence type="predicted"/>
<feature type="signal peptide" evidence="2">
    <location>
        <begin position="1"/>
        <end position="17"/>
    </location>
</feature>
<dbReference type="RefSeq" id="WP_395819172.1">
    <property type="nucleotide sequence ID" value="NZ_CP043494.1"/>
</dbReference>
<evidence type="ECO:0000256" key="1">
    <source>
        <dbReference type="SAM" id="Phobius"/>
    </source>
</evidence>
<organism evidence="3 4">
    <name type="scientific">Archangium minus</name>
    <dbReference type="NCBI Taxonomy" id="83450"/>
    <lineage>
        <taxon>Bacteria</taxon>
        <taxon>Pseudomonadati</taxon>
        <taxon>Myxococcota</taxon>
        <taxon>Myxococcia</taxon>
        <taxon>Myxococcales</taxon>
        <taxon>Cystobacterineae</taxon>
        <taxon>Archangiaceae</taxon>
        <taxon>Archangium</taxon>
    </lineage>
</organism>
<keyword evidence="1" id="KW-0812">Transmembrane</keyword>
<evidence type="ECO:0000256" key="2">
    <source>
        <dbReference type="SAM" id="SignalP"/>
    </source>
</evidence>
<name>A0ABY9WQS8_9BACT</name>
<protein>
    <recommendedName>
        <fullName evidence="5">Protein BatD</fullName>
    </recommendedName>
</protein>
<evidence type="ECO:0000313" key="3">
    <source>
        <dbReference type="EMBL" id="WNG45086.1"/>
    </source>
</evidence>
<sequence length="335" mass="36740">MRWLALCAFLLVSPALAQAPAPAPAQALAKLPEVEPEGFQASVQPERVVLGEPFVYELVLTHPSEQRYELALPPDLGDFEVLSQSRTPPRAGTEPAVTTFQLKMSAFNLGMLTLPGVPFLVSTPEGPKRFVAPGRTIEVGSTLPDDAQSQGADLHDIQPPTEVAIRSWTLLWALLGVLAAALMAVVAWRLFQKYRNRPKAVVQPLQPLDVRTRKALDALMSENLPSEGKVKDFYFRLSEIIRGYLGERYGFDALECTSSELMAKLRRMNPPGLPEDGLMRFVSESDLVKYARAESSPEKCSESLSFGYELLAKTWPPPPPPEAAPVSHVSGPRVS</sequence>
<accession>A0ABY9WQS8</accession>
<feature type="transmembrane region" description="Helical" evidence="1">
    <location>
        <begin position="170"/>
        <end position="191"/>
    </location>
</feature>
<keyword evidence="2" id="KW-0732">Signal</keyword>
<dbReference type="EMBL" id="CP043494">
    <property type="protein sequence ID" value="WNG45086.1"/>
    <property type="molecule type" value="Genomic_DNA"/>
</dbReference>
<reference evidence="3 4" key="1">
    <citation type="submission" date="2019-08" db="EMBL/GenBank/DDBJ databases">
        <title>Archangium and Cystobacter genomes.</title>
        <authorList>
            <person name="Chen I.-C.K."/>
            <person name="Wielgoss S."/>
        </authorList>
    </citation>
    <scope>NUCLEOTIDE SEQUENCE [LARGE SCALE GENOMIC DNA]</scope>
    <source>
        <strain evidence="3 4">Cbm 6</strain>
    </source>
</reference>
<keyword evidence="1" id="KW-0472">Membrane</keyword>
<keyword evidence="4" id="KW-1185">Reference proteome</keyword>
<keyword evidence="1" id="KW-1133">Transmembrane helix</keyword>
<dbReference type="Proteomes" id="UP001611383">
    <property type="component" value="Chromosome"/>
</dbReference>
<gene>
    <name evidence="3" type="ORF">F0U60_13960</name>
</gene>
<evidence type="ECO:0008006" key="5">
    <source>
        <dbReference type="Google" id="ProtNLM"/>
    </source>
</evidence>
<evidence type="ECO:0000313" key="4">
    <source>
        <dbReference type="Proteomes" id="UP001611383"/>
    </source>
</evidence>